<dbReference type="SUPFAM" id="SSF88659">
    <property type="entry name" value="Sigma3 and sigma4 domains of RNA polymerase sigma factors"/>
    <property type="match status" value="1"/>
</dbReference>
<gene>
    <name evidence="6" type="ORF">DUE52_12745</name>
</gene>
<keyword evidence="7" id="KW-1185">Reference proteome</keyword>
<dbReference type="InterPro" id="IPR013249">
    <property type="entry name" value="RNA_pol_sigma70_r4_t2"/>
</dbReference>
<dbReference type="GO" id="GO:0016987">
    <property type="term" value="F:sigma factor activity"/>
    <property type="evidence" value="ECO:0007669"/>
    <property type="project" value="UniProtKB-KW"/>
</dbReference>
<dbReference type="InterPro" id="IPR036388">
    <property type="entry name" value="WH-like_DNA-bd_sf"/>
</dbReference>
<evidence type="ECO:0000256" key="4">
    <source>
        <dbReference type="ARBA" id="ARBA00023163"/>
    </source>
</evidence>
<reference evidence="6 7" key="1">
    <citation type="submission" date="2018-07" db="EMBL/GenBank/DDBJ databases">
        <title>Genome analysis of Larkinella rosea.</title>
        <authorList>
            <person name="Zhou Z."/>
            <person name="Wang G."/>
        </authorList>
    </citation>
    <scope>NUCLEOTIDE SEQUENCE [LARGE SCALE GENOMIC DNA]</scope>
    <source>
        <strain evidence="7">zzj9</strain>
    </source>
</reference>
<dbReference type="AlphaFoldDB" id="A0A368JRB2"/>
<keyword evidence="3" id="KW-0731">Sigma factor</keyword>
<evidence type="ECO:0000256" key="1">
    <source>
        <dbReference type="ARBA" id="ARBA00010641"/>
    </source>
</evidence>
<dbReference type="InterPro" id="IPR039425">
    <property type="entry name" value="RNA_pol_sigma-70-like"/>
</dbReference>
<dbReference type="InterPro" id="IPR013325">
    <property type="entry name" value="RNA_pol_sigma_r2"/>
</dbReference>
<dbReference type="CDD" id="cd06171">
    <property type="entry name" value="Sigma70_r4"/>
    <property type="match status" value="1"/>
</dbReference>
<dbReference type="InterPro" id="IPR014284">
    <property type="entry name" value="RNA_pol_sigma-70_dom"/>
</dbReference>
<evidence type="ECO:0000313" key="7">
    <source>
        <dbReference type="Proteomes" id="UP000253383"/>
    </source>
</evidence>
<dbReference type="OrthoDB" id="9150024at2"/>
<dbReference type="GO" id="GO:0006352">
    <property type="term" value="P:DNA-templated transcription initiation"/>
    <property type="evidence" value="ECO:0007669"/>
    <property type="project" value="InterPro"/>
</dbReference>
<dbReference type="EMBL" id="QOWE01000009">
    <property type="protein sequence ID" value="RCR69224.1"/>
    <property type="molecule type" value="Genomic_DNA"/>
</dbReference>
<dbReference type="Gene3D" id="1.10.10.10">
    <property type="entry name" value="Winged helix-like DNA-binding domain superfamily/Winged helix DNA-binding domain"/>
    <property type="match status" value="1"/>
</dbReference>
<evidence type="ECO:0000256" key="2">
    <source>
        <dbReference type="ARBA" id="ARBA00023015"/>
    </source>
</evidence>
<comment type="similarity">
    <text evidence="1">Belongs to the sigma-70 factor family. ECF subfamily.</text>
</comment>
<dbReference type="Pfam" id="PF08281">
    <property type="entry name" value="Sigma70_r4_2"/>
    <property type="match status" value="1"/>
</dbReference>
<dbReference type="PANTHER" id="PTHR43133">
    <property type="entry name" value="RNA POLYMERASE ECF-TYPE SIGMA FACTO"/>
    <property type="match status" value="1"/>
</dbReference>
<dbReference type="InterPro" id="IPR013324">
    <property type="entry name" value="RNA_pol_sigma_r3/r4-like"/>
</dbReference>
<dbReference type="SUPFAM" id="SSF88946">
    <property type="entry name" value="Sigma2 domain of RNA polymerase sigma factors"/>
    <property type="match status" value="1"/>
</dbReference>
<evidence type="ECO:0000313" key="6">
    <source>
        <dbReference type="EMBL" id="RCR69224.1"/>
    </source>
</evidence>
<evidence type="ECO:0000259" key="5">
    <source>
        <dbReference type="Pfam" id="PF08281"/>
    </source>
</evidence>
<evidence type="ECO:0000256" key="3">
    <source>
        <dbReference type="ARBA" id="ARBA00023082"/>
    </source>
</evidence>
<protein>
    <submittedName>
        <fullName evidence="6">Sigma-70 family RNA polymerase sigma factor</fullName>
    </submittedName>
</protein>
<feature type="domain" description="RNA polymerase sigma factor 70 region 4 type 2" evidence="5">
    <location>
        <begin position="181"/>
        <end position="233"/>
    </location>
</feature>
<organism evidence="6 7">
    <name type="scientific">Larkinella punicea</name>
    <dbReference type="NCBI Taxonomy" id="2315727"/>
    <lineage>
        <taxon>Bacteria</taxon>
        <taxon>Pseudomonadati</taxon>
        <taxon>Bacteroidota</taxon>
        <taxon>Cytophagia</taxon>
        <taxon>Cytophagales</taxon>
        <taxon>Spirosomataceae</taxon>
        <taxon>Larkinella</taxon>
    </lineage>
</organism>
<accession>A0A368JRB2</accession>
<keyword evidence="2" id="KW-0805">Transcription regulation</keyword>
<dbReference type="NCBIfam" id="TIGR02937">
    <property type="entry name" value="sigma70-ECF"/>
    <property type="match status" value="1"/>
</dbReference>
<keyword evidence="4" id="KW-0804">Transcription</keyword>
<proteinExistence type="inferred from homology"/>
<dbReference type="Gene3D" id="1.10.1740.10">
    <property type="match status" value="1"/>
</dbReference>
<comment type="caution">
    <text evidence="6">The sequence shown here is derived from an EMBL/GenBank/DDBJ whole genome shotgun (WGS) entry which is preliminary data.</text>
</comment>
<dbReference type="GO" id="GO:0003677">
    <property type="term" value="F:DNA binding"/>
    <property type="evidence" value="ECO:0007669"/>
    <property type="project" value="InterPro"/>
</dbReference>
<dbReference type="PANTHER" id="PTHR43133:SF46">
    <property type="entry name" value="RNA POLYMERASE SIGMA-70 FACTOR ECF SUBFAMILY"/>
    <property type="match status" value="1"/>
</dbReference>
<dbReference type="Proteomes" id="UP000253383">
    <property type="component" value="Unassembled WGS sequence"/>
</dbReference>
<sequence>MPALVPRFICSIDRHILNSFNYRFHPQNTICVKITLHLVQLKLVLDGHHPLERFTAAAYKHLAPQELWQRFKAGDELAFGELAQGHYRSLYNYGSRLTADSELVWDTIQDLLLELWDRRATVSDAVFVKTYLLKALRYKLLKALPQQPAVQFDESEPAQTLFADSIEQKIIDDESQTEQTRLLHQLMASLSKRQQEVLYLRFYQNLENHEIALIMGLERQSVANLLHRTFKELRHQWSSSLLVVLLGMIRLS</sequence>
<name>A0A368JRB2_9BACT</name>